<gene>
    <name evidence="1" type="ORF">ERS852580_01091</name>
</gene>
<proteinExistence type="predicted"/>
<evidence type="ECO:0000313" key="2">
    <source>
        <dbReference type="Proteomes" id="UP000095673"/>
    </source>
</evidence>
<dbReference type="Proteomes" id="UP000095673">
    <property type="component" value="Unassembled WGS sequence"/>
</dbReference>
<protein>
    <submittedName>
        <fullName evidence="1">Uncharacterized protein</fullName>
    </submittedName>
</protein>
<evidence type="ECO:0000313" key="1">
    <source>
        <dbReference type="EMBL" id="CUM90694.1"/>
    </source>
</evidence>
<accession>A0A173SJ86</accession>
<name>A0A173SJ86_9FIRM</name>
<dbReference type="AlphaFoldDB" id="A0A173SJ86"/>
<reference evidence="1 2" key="1">
    <citation type="submission" date="2015-09" db="EMBL/GenBank/DDBJ databases">
        <authorList>
            <consortium name="Pathogen Informatics"/>
        </authorList>
    </citation>
    <scope>NUCLEOTIDE SEQUENCE [LARGE SCALE GENOMIC DNA]</scope>
    <source>
        <strain evidence="1 2">2789STDY5834968</strain>
    </source>
</reference>
<dbReference type="EMBL" id="CYXM01000004">
    <property type="protein sequence ID" value="CUM90694.1"/>
    <property type="molecule type" value="Genomic_DNA"/>
</dbReference>
<organism evidence="1 2">
    <name type="scientific">Agathobacter rectalis</name>
    <dbReference type="NCBI Taxonomy" id="39491"/>
    <lineage>
        <taxon>Bacteria</taxon>
        <taxon>Bacillati</taxon>
        <taxon>Bacillota</taxon>
        <taxon>Clostridia</taxon>
        <taxon>Lachnospirales</taxon>
        <taxon>Lachnospiraceae</taxon>
        <taxon>Agathobacter</taxon>
    </lineage>
</organism>
<sequence>MLIYPSELAGKIEYDESGTLVPTCELTEEEQKIFDEFAEADKRESEERFNTD</sequence>